<name>A0A5C3Q952_9AGAR</name>
<dbReference type="OrthoDB" id="3259617at2759"/>
<dbReference type="InterPro" id="IPR016024">
    <property type="entry name" value="ARM-type_fold"/>
</dbReference>
<dbReference type="SUPFAM" id="SSF48371">
    <property type="entry name" value="ARM repeat"/>
    <property type="match status" value="1"/>
</dbReference>
<evidence type="ECO:0000313" key="4">
    <source>
        <dbReference type="Proteomes" id="UP000305067"/>
    </source>
</evidence>
<dbReference type="STRING" id="1884261.A0A5C3Q952"/>
<keyword evidence="4" id="KW-1185">Reference proteome</keyword>
<proteinExistence type="predicted"/>
<dbReference type="EMBL" id="ML178838">
    <property type="protein sequence ID" value="TFK98614.1"/>
    <property type="molecule type" value="Genomic_DNA"/>
</dbReference>
<feature type="compositionally biased region" description="Acidic residues" evidence="2">
    <location>
        <begin position="1149"/>
        <end position="1159"/>
    </location>
</feature>
<gene>
    <name evidence="3" type="ORF">BDV98DRAFT_572427</name>
</gene>
<keyword evidence="1" id="KW-0175">Coiled coil</keyword>
<feature type="compositionally biased region" description="Basic and acidic residues" evidence="2">
    <location>
        <begin position="1"/>
        <end position="12"/>
    </location>
</feature>
<accession>A0A5C3Q952</accession>
<feature type="region of interest" description="Disordered" evidence="2">
    <location>
        <begin position="1131"/>
        <end position="1161"/>
    </location>
</feature>
<feature type="region of interest" description="Disordered" evidence="2">
    <location>
        <begin position="894"/>
        <end position="975"/>
    </location>
</feature>
<organism evidence="3 4">
    <name type="scientific">Pterulicium gracile</name>
    <dbReference type="NCBI Taxonomy" id="1884261"/>
    <lineage>
        <taxon>Eukaryota</taxon>
        <taxon>Fungi</taxon>
        <taxon>Dikarya</taxon>
        <taxon>Basidiomycota</taxon>
        <taxon>Agaricomycotina</taxon>
        <taxon>Agaricomycetes</taxon>
        <taxon>Agaricomycetidae</taxon>
        <taxon>Agaricales</taxon>
        <taxon>Pleurotineae</taxon>
        <taxon>Pterulaceae</taxon>
        <taxon>Pterulicium</taxon>
    </lineage>
</organism>
<evidence type="ECO:0000256" key="2">
    <source>
        <dbReference type="SAM" id="MobiDB-lite"/>
    </source>
</evidence>
<feature type="region of interest" description="Disordered" evidence="2">
    <location>
        <begin position="1010"/>
        <end position="1058"/>
    </location>
</feature>
<feature type="compositionally biased region" description="Low complexity" evidence="2">
    <location>
        <begin position="1022"/>
        <end position="1040"/>
    </location>
</feature>
<evidence type="ECO:0000256" key="1">
    <source>
        <dbReference type="SAM" id="Coils"/>
    </source>
</evidence>
<feature type="compositionally biased region" description="Low complexity" evidence="2">
    <location>
        <begin position="24"/>
        <end position="37"/>
    </location>
</feature>
<feature type="compositionally biased region" description="Basic and acidic residues" evidence="2">
    <location>
        <begin position="944"/>
        <end position="953"/>
    </location>
</feature>
<feature type="compositionally biased region" description="Acidic residues" evidence="2">
    <location>
        <begin position="1182"/>
        <end position="1201"/>
    </location>
</feature>
<evidence type="ECO:0000313" key="3">
    <source>
        <dbReference type="EMBL" id="TFK98614.1"/>
    </source>
</evidence>
<feature type="region of interest" description="Disordered" evidence="2">
    <location>
        <begin position="1"/>
        <end position="37"/>
    </location>
</feature>
<sequence length="1302" mass="144173">MPILLHRTDLHHNQKAPRHRARKSSQPQTTSSCTPQRRTDLMDSSLLVLEESLLPEDQNDITSHDLIEAYNVLFYKLKSSNAGFSMTQARVLTACLQRDMHESSEHALLPIVIHVFSRVLASAEVVAMISEDNLTSMYSALLSLYHADLGSTVRMLVMFTLSVSLTSRSSTFPQFVLRSTGSQLMHTLCAMLTSRSLAGDGLKLVEVLARKYPADALQLLAAASFIPTMLQQLVKNEELLPSVAATLSAIANAKLLAETPQTNQALTTQLYDFMTSTLAQRSQSPFSHMTTRSLQLEDDTRDHALQMIASMIVLHDYHLYHHAPCLRYYFRAHSTAFALCKQGTTANCYRSLVWAYSRHPLTNVKEASTFKVVLQETREGIGTALACAVLWKDQGDPERALEVVEAMLSSDHGSIVTEGLYVLERMLDNKAEPMEAGDAALLLHRPFFDGGAGSRATCLITSVSPLHTASIEAHWETILRLWVLCARRACTLDSSLPITALNHVLQVLLLSPSELTQRNGHLTTNLFVLNRLADLLCEFLPMSLSLAAASWGVATRVFGDISLNYIGQQVTKAFLQLPPEHAMSSLGKKLLGSLVSSVDEPVMLNLMRTLNPDRKIQRVVWFCLSKACVSAVKAEHDASHRLQLIALPIRVWPLDDTDLGVWLELATSTLHQADWTDCMNELVLHLGDHAVLHLHANIQIIPALLSFTKPHLSHLPTGFLSAVSSAVTYVYPPTPQPDTTSSALRIFSALLLLFKDLPSNLVVPFLASMSLCLETWFNDTAGCVPANDYNTILMEFYTTILTRLSAHPPSEYLMSIISPILSSVFKTMPEPRIGPKAFKVFWEKGWKGEEKMYYAAVGDGLRDVLQVLWCDGVWDTVPGSEGEDSEDEILQCSRPVKKSGNDDGGVSTSSARSVRTPKRRRPGQRGYDTTFEASSPSVHHLARRKEEDLNYEPRKRRRTVKTTSASQAAYETTVEDSPPFKLAHAASSPFKPKVTTDPPIKPVFPVAASPFTPYPSRKRGGSSKQGSVQKMRRTTTAESATYEEEGPGSPFKYTSSPVKPTVSVSVSMSGTNVTTPNSTPPPRKLAARRRRSSQRFAFSAMTAITSPQNTMRMDPVLEDEDGRDILLQEDTLPASNPEGSPGLNRDLLPESDGEMDYDTWEAPVTARELRRIRDQVSREEQVNWEEEGEEEEEDEDEDEEDRHEPPPGAQVTMLSSPFTLPLLIKNTHVHGEFATPPNKKADGVTAGLAFIEQGVEVFENMDSSLVMESPDLNKYKGLIETMTRRVAKAEAKKKAKQGDGSK</sequence>
<feature type="coiled-coil region" evidence="1">
    <location>
        <begin position="1272"/>
        <end position="1299"/>
    </location>
</feature>
<evidence type="ECO:0008006" key="5">
    <source>
        <dbReference type="Google" id="ProtNLM"/>
    </source>
</evidence>
<protein>
    <recommendedName>
        <fullName evidence="5">Rap1-interacting factor 1 N terminal-domain-containing protein</fullName>
    </recommendedName>
</protein>
<dbReference type="Proteomes" id="UP000305067">
    <property type="component" value="Unassembled WGS sequence"/>
</dbReference>
<feature type="compositionally biased region" description="Polar residues" evidence="2">
    <location>
        <begin position="961"/>
        <end position="970"/>
    </location>
</feature>
<feature type="region of interest" description="Disordered" evidence="2">
    <location>
        <begin position="1176"/>
        <end position="1213"/>
    </location>
</feature>
<reference evidence="3 4" key="1">
    <citation type="journal article" date="2019" name="Nat. Ecol. Evol.">
        <title>Megaphylogeny resolves global patterns of mushroom evolution.</title>
        <authorList>
            <person name="Varga T."/>
            <person name="Krizsan K."/>
            <person name="Foldi C."/>
            <person name="Dima B."/>
            <person name="Sanchez-Garcia M."/>
            <person name="Sanchez-Ramirez S."/>
            <person name="Szollosi G.J."/>
            <person name="Szarkandi J.G."/>
            <person name="Papp V."/>
            <person name="Albert L."/>
            <person name="Andreopoulos W."/>
            <person name="Angelini C."/>
            <person name="Antonin V."/>
            <person name="Barry K.W."/>
            <person name="Bougher N.L."/>
            <person name="Buchanan P."/>
            <person name="Buyck B."/>
            <person name="Bense V."/>
            <person name="Catcheside P."/>
            <person name="Chovatia M."/>
            <person name="Cooper J."/>
            <person name="Damon W."/>
            <person name="Desjardin D."/>
            <person name="Finy P."/>
            <person name="Geml J."/>
            <person name="Haridas S."/>
            <person name="Hughes K."/>
            <person name="Justo A."/>
            <person name="Karasinski D."/>
            <person name="Kautmanova I."/>
            <person name="Kiss B."/>
            <person name="Kocsube S."/>
            <person name="Kotiranta H."/>
            <person name="LaButti K.M."/>
            <person name="Lechner B.E."/>
            <person name="Liimatainen K."/>
            <person name="Lipzen A."/>
            <person name="Lukacs Z."/>
            <person name="Mihaltcheva S."/>
            <person name="Morgado L.N."/>
            <person name="Niskanen T."/>
            <person name="Noordeloos M.E."/>
            <person name="Ohm R.A."/>
            <person name="Ortiz-Santana B."/>
            <person name="Ovrebo C."/>
            <person name="Racz N."/>
            <person name="Riley R."/>
            <person name="Savchenko A."/>
            <person name="Shiryaev A."/>
            <person name="Soop K."/>
            <person name="Spirin V."/>
            <person name="Szebenyi C."/>
            <person name="Tomsovsky M."/>
            <person name="Tulloss R.E."/>
            <person name="Uehling J."/>
            <person name="Grigoriev I.V."/>
            <person name="Vagvolgyi C."/>
            <person name="Papp T."/>
            <person name="Martin F.M."/>
            <person name="Miettinen O."/>
            <person name="Hibbett D.S."/>
            <person name="Nagy L.G."/>
        </authorList>
    </citation>
    <scope>NUCLEOTIDE SEQUENCE [LARGE SCALE GENOMIC DNA]</scope>
    <source>
        <strain evidence="3 4">CBS 309.79</strain>
    </source>
</reference>
<feature type="compositionally biased region" description="Basic residues" evidence="2">
    <location>
        <begin position="13"/>
        <end position="23"/>
    </location>
</feature>